<dbReference type="SUPFAM" id="SSF160631">
    <property type="entry name" value="SMI1/KNR4-like"/>
    <property type="match status" value="1"/>
</dbReference>
<dbReference type="Pfam" id="PF09346">
    <property type="entry name" value="SMI1_KNR4"/>
    <property type="match status" value="1"/>
</dbReference>
<dbReference type="PANTHER" id="PTHR47432:SF1">
    <property type="entry name" value="CELL WALL ASSEMBLY REGULATOR SMI1"/>
    <property type="match status" value="1"/>
</dbReference>
<dbReference type="Proteomes" id="UP000664167">
    <property type="component" value="Unassembled WGS sequence"/>
</dbReference>
<keyword evidence="4" id="KW-1185">Reference proteome</keyword>
<dbReference type="InterPro" id="IPR051873">
    <property type="entry name" value="KNR4/SMI1_regulator"/>
</dbReference>
<gene>
    <name evidence="3" type="ORF">J0695_32005</name>
</gene>
<accession>A0A939FFX5</accession>
<comment type="caution">
    <text evidence="3">The sequence shown here is derived from an EMBL/GenBank/DDBJ whole genome shotgun (WGS) entry which is preliminary data.</text>
</comment>
<feature type="compositionally biased region" description="Basic and acidic residues" evidence="1">
    <location>
        <begin position="410"/>
        <end position="421"/>
    </location>
</feature>
<dbReference type="EMBL" id="JAFLRJ010000390">
    <property type="protein sequence ID" value="MBO0516360.1"/>
    <property type="molecule type" value="Genomic_DNA"/>
</dbReference>
<feature type="domain" description="Knr4/Smi1-like" evidence="2">
    <location>
        <begin position="31"/>
        <end position="143"/>
    </location>
</feature>
<organism evidence="3 4">
    <name type="scientific">Streptomyces beijiangensis</name>
    <dbReference type="NCBI Taxonomy" id="163361"/>
    <lineage>
        <taxon>Bacteria</taxon>
        <taxon>Bacillati</taxon>
        <taxon>Actinomycetota</taxon>
        <taxon>Actinomycetes</taxon>
        <taxon>Kitasatosporales</taxon>
        <taxon>Streptomycetaceae</taxon>
        <taxon>Streptomyces</taxon>
    </lineage>
</organism>
<evidence type="ECO:0000256" key="1">
    <source>
        <dbReference type="SAM" id="MobiDB-lite"/>
    </source>
</evidence>
<evidence type="ECO:0000313" key="3">
    <source>
        <dbReference type="EMBL" id="MBO0516360.1"/>
    </source>
</evidence>
<dbReference type="AlphaFoldDB" id="A0A939FFX5"/>
<evidence type="ECO:0000259" key="2">
    <source>
        <dbReference type="SMART" id="SM00860"/>
    </source>
</evidence>
<proteinExistence type="predicted"/>
<reference evidence="3" key="1">
    <citation type="submission" date="2021-03" db="EMBL/GenBank/DDBJ databases">
        <title>Streptomyces poriferae sp. nov., a novel marine sponge-derived Actinobacteria species with anti-MRSA activity.</title>
        <authorList>
            <person name="Sandoval-Powers M."/>
            <person name="Kralova S."/>
            <person name="Nguyen G.-S."/>
            <person name="Fawwal D."/>
            <person name="Degnes K."/>
            <person name="Klinkenberg G."/>
            <person name="Sletta H."/>
            <person name="Wentzel A."/>
            <person name="Liles M.R."/>
        </authorList>
    </citation>
    <scope>NUCLEOTIDE SEQUENCE</scope>
    <source>
        <strain evidence="3">DSM 41794</strain>
    </source>
</reference>
<feature type="region of interest" description="Disordered" evidence="1">
    <location>
        <begin position="405"/>
        <end position="483"/>
    </location>
</feature>
<dbReference type="InterPro" id="IPR045592">
    <property type="entry name" value="DUF6461"/>
</dbReference>
<feature type="compositionally biased region" description="Gly residues" evidence="1">
    <location>
        <begin position="451"/>
        <end position="465"/>
    </location>
</feature>
<feature type="compositionally biased region" description="Basic residues" evidence="1">
    <location>
        <begin position="466"/>
        <end position="483"/>
    </location>
</feature>
<evidence type="ECO:0000313" key="4">
    <source>
        <dbReference type="Proteomes" id="UP000664167"/>
    </source>
</evidence>
<dbReference type="InterPro" id="IPR037883">
    <property type="entry name" value="Knr4/Smi1-like_sf"/>
</dbReference>
<dbReference type="PANTHER" id="PTHR47432">
    <property type="entry name" value="CELL WALL ASSEMBLY REGULATOR SMI1"/>
    <property type="match status" value="1"/>
</dbReference>
<dbReference type="SMART" id="SM00860">
    <property type="entry name" value="SMI1_KNR4"/>
    <property type="match status" value="1"/>
</dbReference>
<protein>
    <submittedName>
        <fullName evidence="3">SMI1/KNR4 family protein</fullName>
    </submittedName>
</protein>
<dbReference type="Pfam" id="PF20062">
    <property type="entry name" value="DUF6461"/>
    <property type="match status" value="1"/>
</dbReference>
<dbReference type="InterPro" id="IPR018958">
    <property type="entry name" value="Knr4/Smi1-like_dom"/>
</dbReference>
<name>A0A939FFX5_9ACTN</name>
<dbReference type="RefSeq" id="WP_206968040.1">
    <property type="nucleotide sequence ID" value="NZ_BAAAJJ010000015.1"/>
</dbReference>
<sequence>MADHSVERSWDRMDAWLRKHAPKTYATLRPPADPAAIAALAQELDVELPDDLVASLRRHDGAVKGAFRFAFAGGDGPMGVEEILHRGQMFQELWDEEDDAELLDGYYWHARFVMFADSVTADGLAVDCRPGDTFGAVGDFFNGEGTRFGDQPSIAAMLHELAGVLEQGLSMGSPLAYAPVAFDGELIWEHVQQPLPAPRSVLEQAAEATEAALPEPDHGRFTPRAEDGWAGEYGSFCLTFVHGVDASELLDRFGALARTRADRTRGVANEESRSWTSGYLPTVRAGRTGEWAFGIEEGRWEGSRGEVLRRLSRGTRAVSLFFSGFTKLSFYENGELVTVYDTRRSHRPAGEADPHQIFPGLPDSGALGERDVMRAVCSVLTSELGIDLLPDALRGELTSAQLLPVLPEPALREPGRPHGPDTRPCTAGPSPFGAGDADGPPRRGNRPRRLPGGGRRTGGSPAGRGHGPRRRHASRAAAAHRRR</sequence>